<dbReference type="GO" id="GO:0006955">
    <property type="term" value="P:immune response"/>
    <property type="evidence" value="ECO:0007669"/>
    <property type="project" value="InterPro"/>
</dbReference>
<evidence type="ECO:0000259" key="3">
    <source>
        <dbReference type="Pfam" id="PF00048"/>
    </source>
</evidence>
<proteinExistence type="predicted"/>
<reference evidence="4" key="2">
    <citation type="submission" date="2025-08" db="UniProtKB">
        <authorList>
            <consortium name="Ensembl"/>
        </authorList>
    </citation>
    <scope>IDENTIFICATION</scope>
</reference>
<reference evidence="4" key="3">
    <citation type="submission" date="2025-09" db="UniProtKB">
        <authorList>
            <consortium name="Ensembl"/>
        </authorList>
    </citation>
    <scope>IDENTIFICATION</scope>
</reference>
<feature type="signal peptide" evidence="2">
    <location>
        <begin position="1"/>
        <end position="22"/>
    </location>
</feature>
<dbReference type="Gene3D" id="2.40.50.40">
    <property type="match status" value="1"/>
</dbReference>
<dbReference type="AlphaFoldDB" id="A0A8C4RQ24"/>
<dbReference type="GO" id="GO:0005615">
    <property type="term" value="C:extracellular space"/>
    <property type="evidence" value="ECO:0007669"/>
    <property type="project" value="UniProtKB-KW"/>
</dbReference>
<accession>A0A8C4RQ24</accession>
<dbReference type="Proteomes" id="UP000694620">
    <property type="component" value="Chromosome 3"/>
</dbReference>
<dbReference type="GO" id="GO:0008009">
    <property type="term" value="F:chemokine activity"/>
    <property type="evidence" value="ECO:0007669"/>
    <property type="project" value="InterPro"/>
</dbReference>
<reference evidence="4" key="1">
    <citation type="submission" date="2021-06" db="EMBL/GenBank/DDBJ databases">
        <authorList>
            <consortium name="Wellcome Sanger Institute Data Sharing"/>
        </authorList>
    </citation>
    <scope>NUCLEOTIDE SEQUENCE [LARGE SCALE GENOMIC DNA]</scope>
</reference>
<evidence type="ECO:0000313" key="4">
    <source>
        <dbReference type="Ensembl" id="ENSECRP00000005215.1"/>
    </source>
</evidence>
<keyword evidence="5" id="KW-1185">Reference proteome</keyword>
<dbReference type="Ensembl" id="ENSECRT00000005301.1">
    <property type="protein sequence ID" value="ENSECRP00000005215.1"/>
    <property type="gene ID" value="ENSECRG00000003514.1"/>
</dbReference>
<dbReference type="InterPro" id="IPR001811">
    <property type="entry name" value="Chemokine_IL8-like_dom"/>
</dbReference>
<sequence>MKSSAVFIAVVLITGLCSQIYGQGTNKPSKCCFSYFEKRIPLRMLSNYERTRSDCTLPGKYSAKVFKPNLHNILKYSNISAFLNL</sequence>
<dbReference type="SUPFAM" id="SSF54117">
    <property type="entry name" value="Interleukin 8-like chemokines"/>
    <property type="match status" value="1"/>
</dbReference>
<keyword evidence="2" id="KW-0732">Signal</keyword>
<dbReference type="Pfam" id="PF00048">
    <property type="entry name" value="IL8"/>
    <property type="match status" value="1"/>
</dbReference>
<protein>
    <recommendedName>
        <fullName evidence="3">Chemokine interleukin-8-like domain-containing protein</fullName>
    </recommendedName>
</protein>
<feature type="chain" id="PRO_5034419913" description="Chemokine interleukin-8-like domain-containing protein" evidence="2">
    <location>
        <begin position="23"/>
        <end position="85"/>
    </location>
</feature>
<dbReference type="InterPro" id="IPR036048">
    <property type="entry name" value="Interleukin_8-like_sf"/>
</dbReference>
<evidence type="ECO:0000313" key="5">
    <source>
        <dbReference type="Proteomes" id="UP000694620"/>
    </source>
</evidence>
<evidence type="ECO:0000256" key="2">
    <source>
        <dbReference type="SAM" id="SignalP"/>
    </source>
</evidence>
<feature type="domain" description="Chemokine interleukin-8-like" evidence="3">
    <location>
        <begin position="29"/>
        <end position="58"/>
    </location>
</feature>
<keyword evidence="1" id="KW-0202">Cytokine</keyword>
<organism evidence="4 5">
    <name type="scientific">Erpetoichthys calabaricus</name>
    <name type="common">Rope fish</name>
    <name type="synonym">Calamoichthys calabaricus</name>
    <dbReference type="NCBI Taxonomy" id="27687"/>
    <lineage>
        <taxon>Eukaryota</taxon>
        <taxon>Metazoa</taxon>
        <taxon>Chordata</taxon>
        <taxon>Craniata</taxon>
        <taxon>Vertebrata</taxon>
        <taxon>Euteleostomi</taxon>
        <taxon>Actinopterygii</taxon>
        <taxon>Polypteriformes</taxon>
        <taxon>Polypteridae</taxon>
        <taxon>Erpetoichthys</taxon>
    </lineage>
</organism>
<name>A0A8C4RQ24_ERPCA</name>
<evidence type="ECO:0000256" key="1">
    <source>
        <dbReference type="ARBA" id="ARBA00022514"/>
    </source>
</evidence>